<evidence type="ECO:0000259" key="3">
    <source>
        <dbReference type="PROSITE" id="PS50977"/>
    </source>
</evidence>
<evidence type="ECO:0000313" key="5">
    <source>
        <dbReference type="Proteomes" id="UP001165641"/>
    </source>
</evidence>
<comment type="caution">
    <text evidence="4">The sequence shown here is derived from an EMBL/GenBank/DDBJ whole genome shotgun (WGS) entry which is preliminary data.</text>
</comment>
<feature type="DNA-binding region" description="H-T-H motif" evidence="2">
    <location>
        <begin position="45"/>
        <end position="64"/>
    </location>
</feature>
<dbReference type="PROSITE" id="PS50977">
    <property type="entry name" value="HTH_TETR_2"/>
    <property type="match status" value="1"/>
</dbReference>
<feature type="domain" description="HTH tetR-type" evidence="3">
    <location>
        <begin position="22"/>
        <end position="82"/>
    </location>
</feature>
<dbReference type="Proteomes" id="UP001165641">
    <property type="component" value="Unassembled WGS sequence"/>
</dbReference>
<evidence type="ECO:0000313" key="4">
    <source>
        <dbReference type="EMBL" id="MDB6179291.1"/>
    </source>
</evidence>
<dbReference type="PANTHER" id="PTHR30055:SF237">
    <property type="entry name" value="TRANSCRIPTIONAL REPRESSOR MCE3R"/>
    <property type="match status" value="1"/>
</dbReference>
<dbReference type="InterPro" id="IPR050109">
    <property type="entry name" value="HTH-type_TetR-like_transc_reg"/>
</dbReference>
<dbReference type="Pfam" id="PF00440">
    <property type="entry name" value="TetR_N"/>
    <property type="match status" value="1"/>
</dbReference>
<dbReference type="InterPro" id="IPR001647">
    <property type="entry name" value="HTH_TetR"/>
</dbReference>
<dbReference type="RefSeq" id="WP_271890393.1">
    <property type="nucleotide sequence ID" value="NZ_JAQBIE010000030.1"/>
</dbReference>
<proteinExistence type="predicted"/>
<dbReference type="InterPro" id="IPR009057">
    <property type="entry name" value="Homeodomain-like_sf"/>
</dbReference>
<dbReference type="PANTHER" id="PTHR30055">
    <property type="entry name" value="HTH-TYPE TRANSCRIPTIONAL REGULATOR RUTR"/>
    <property type="match status" value="1"/>
</dbReference>
<dbReference type="EMBL" id="JAQBIE010000030">
    <property type="protein sequence ID" value="MDB6179291.1"/>
    <property type="molecule type" value="Genomic_DNA"/>
</dbReference>
<gene>
    <name evidence="4" type="ORF">PAF17_17505</name>
</gene>
<dbReference type="SUPFAM" id="SSF46689">
    <property type="entry name" value="Homeodomain-like"/>
    <property type="match status" value="1"/>
</dbReference>
<organism evidence="4 5">
    <name type="scientific">Paracoccus onchidii</name>
    <dbReference type="NCBI Taxonomy" id="3017813"/>
    <lineage>
        <taxon>Bacteria</taxon>
        <taxon>Pseudomonadati</taxon>
        <taxon>Pseudomonadota</taxon>
        <taxon>Alphaproteobacteria</taxon>
        <taxon>Rhodobacterales</taxon>
        <taxon>Paracoccaceae</taxon>
        <taxon>Paracoccus</taxon>
    </lineage>
</organism>
<name>A0ABT4ZIU8_9RHOB</name>
<keyword evidence="5" id="KW-1185">Reference proteome</keyword>
<dbReference type="PRINTS" id="PR00455">
    <property type="entry name" value="HTHTETR"/>
</dbReference>
<dbReference type="Gene3D" id="1.10.357.10">
    <property type="entry name" value="Tetracycline Repressor, domain 2"/>
    <property type="match status" value="1"/>
</dbReference>
<sequence length="230" mass="26303">MTNRSVIEKVSSELGEKKAQTRLSRRDWLQAAVQMLVQNGVDSVRITRLADALGVTRGSFYWHFADRSELLSALLEVWNKQNTAGIIEAASAAGGLRNRILALFETWLDPERFDPMLDLAVRDWARNDSSLEETIASADRERLDALIAMFADHGFSPEQSIIRARNFYYTQMGYYALRVREPLADRLSFVPTYYHSYTGEDLPADAERAFRQRIIARKKLWGDEPIPAEE</sequence>
<protein>
    <submittedName>
        <fullName evidence="4">TetR family transcriptional regulator</fullName>
    </submittedName>
</protein>
<evidence type="ECO:0000256" key="2">
    <source>
        <dbReference type="PROSITE-ProRule" id="PRU00335"/>
    </source>
</evidence>
<reference evidence="4" key="1">
    <citation type="submission" date="2022-12" db="EMBL/GenBank/DDBJ databases">
        <title>Paracoccus onchidii sp. nov., isolated from a marine invertebrate from the South China Sea.</title>
        <authorList>
            <person name="Xu S."/>
            <person name="Liu Z."/>
            <person name="Xu Y."/>
        </authorList>
    </citation>
    <scope>NUCLEOTIDE SEQUENCE</scope>
    <source>
        <strain evidence="4">Z330</strain>
    </source>
</reference>
<evidence type="ECO:0000256" key="1">
    <source>
        <dbReference type="ARBA" id="ARBA00023125"/>
    </source>
</evidence>
<keyword evidence="1 2" id="KW-0238">DNA-binding</keyword>
<accession>A0ABT4ZIU8</accession>